<name>A0A134AJK4_9FIRM</name>
<gene>
    <name evidence="2" type="ORF">HMPREF1863_00420</name>
</gene>
<dbReference type="InterPro" id="IPR012454">
    <property type="entry name" value="DUF1659"/>
</dbReference>
<protein>
    <recommendedName>
        <fullName evidence="1">DUF1659 domain-containing protein</fullName>
    </recommendedName>
</protein>
<keyword evidence="3" id="KW-1185">Reference proteome</keyword>
<evidence type="ECO:0000313" key="3">
    <source>
        <dbReference type="Proteomes" id="UP000070442"/>
    </source>
</evidence>
<evidence type="ECO:0000313" key="2">
    <source>
        <dbReference type="EMBL" id="KXB67911.1"/>
    </source>
</evidence>
<accession>A0A134AJK4</accession>
<dbReference type="Proteomes" id="UP000070442">
    <property type="component" value="Unassembled WGS sequence"/>
</dbReference>
<dbReference type="EMBL" id="LSDG01000011">
    <property type="protein sequence ID" value="KXB67911.1"/>
    <property type="molecule type" value="Genomic_DNA"/>
</dbReference>
<dbReference type="AlphaFoldDB" id="A0A134AJK4"/>
<evidence type="ECO:0000259" key="1">
    <source>
        <dbReference type="Pfam" id="PF07872"/>
    </source>
</evidence>
<comment type="caution">
    <text evidence="2">The sequence shown here is derived from an EMBL/GenBank/DDBJ whole genome shotgun (WGS) entry which is preliminary data.</text>
</comment>
<dbReference type="PATRIC" id="fig|755172.3.peg.403"/>
<sequence>MMSKRKALRMKYEGDALPNGKKSVRTKTFQGIVPETDVDALKKVVEAFDSLTKKKATAAEVVEVMDLI</sequence>
<dbReference type="Pfam" id="PF07872">
    <property type="entry name" value="DUF1659"/>
    <property type="match status" value="1"/>
</dbReference>
<feature type="domain" description="DUF1659" evidence="1">
    <location>
        <begin position="4"/>
        <end position="67"/>
    </location>
</feature>
<organism evidence="2 3">
    <name type="scientific">Aedoeadaptatus coxii</name>
    <dbReference type="NCBI Taxonomy" id="755172"/>
    <lineage>
        <taxon>Bacteria</taxon>
        <taxon>Bacillati</taxon>
        <taxon>Bacillota</taxon>
        <taxon>Tissierellia</taxon>
        <taxon>Tissierellales</taxon>
        <taxon>Peptoniphilaceae</taxon>
        <taxon>Aedoeadaptatus</taxon>
    </lineage>
</organism>
<dbReference type="STRING" id="755172.HMPREF1863_00420"/>
<reference evidence="3" key="1">
    <citation type="submission" date="2016-01" db="EMBL/GenBank/DDBJ databases">
        <authorList>
            <person name="Mitreva M."/>
            <person name="Pepin K.H."/>
            <person name="Mihindukulasuriya K.A."/>
            <person name="Fulton R."/>
            <person name="Fronick C."/>
            <person name="O'Laughlin M."/>
            <person name="Miner T."/>
            <person name="Herter B."/>
            <person name="Rosa B.A."/>
            <person name="Cordes M."/>
            <person name="Tomlinson C."/>
            <person name="Wollam A."/>
            <person name="Palsikar V.B."/>
            <person name="Mardis E.R."/>
            <person name="Wilson R.K."/>
        </authorList>
    </citation>
    <scope>NUCLEOTIDE SEQUENCE [LARGE SCALE GENOMIC DNA]</scope>
    <source>
        <strain evidence="3">DNF00729</strain>
    </source>
</reference>
<proteinExistence type="predicted"/>